<dbReference type="PROSITE" id="PS50002">
    <property type="entry name" value="SH3"/>
    <property type="match status" value="5"/>
</dbReference>
<feature type="domain" description="SH3" evidence="4">
    <location>
        <begin position="387"/>
        <end position="446"/>
    </location>
</feature>
<dbReference type="FunFam" id="2.30.30.40:FF:000072">
    <property type="entry name" value="Unconventional Myosin IB"/>
    <property type="match status" value="1"/>
</dbReference>
<feature type="compositionally biased region" description="Polar residues" evidence="3">
    <location>
        <begin position="140"/>
        <end position="154"/>
    </location>
</feature>
<reference evidence="5" key="1">
    <citation type="journal article" date="2021" name="Genome Biol. Evol.">
        <title>A High-Quality Reference Genome for a Parasitic Bivalve with Doubly Uniparental Inheritance (Bivalvia: Unionida).</title>
        <authorList>
            <person name="Smith C.H."/>
        </authorList>
    </citation>
    <scope>NUCLEOTIDE SEQUENCE</scope>
    <source>
        <strain evidence="5">CHS0354</strain>
    </source>
</reference>
<dbReference type="Pfam" id="PF00018">
    <property type="entry name" value="SH3_1"/>
    <property type="match status" value="5"/>
</dbReference>
<dbReference type="SUPFAM" id="SSF50044">
    <property type="entry name" value="SH3-domain"/>
    <property type="match status" value="5"/>
</dbReference>
<feature type="compositionally biased region" description="Pro residues" evidence="3">
    <location>
        <begin position="26"/>
        <end position="43"/>
    </location>
</feature>
<dbReference type="EMBL" id="JAEAOA010002175">
    <property type="protein sequence ID" value="KAK3577078.1"/>
    <property type="molecule type" value="Genomic_DNA"/>
</dbReference>
<keyword evidence="1 2" id="KW-0728">SH3 domain</keyword>
<comment type="caution">
    <text evidence="5">The sequence shown here is derived from an EMBL/GenBank/DDBJ whole genome shotgun (WGS) entry which is preliminary data.</text>
</comment>
<feature type="region of interest" description="Disordered" evidence="3">
    <location>
        <begin position="1"/>
        <end position="276"/>
    </location>
</feature>
<dbReference type="AlphaFoldDB" id="A0AAE0VG37"/>
<dbReference type="SMART" id="SM00326">
    <property type="entry name" value="SH3"/>
    <property type="match status" value="5"/>
</dbReference>
<gene>
    <name evidence="5" type="ORF">CHS0354_037106</name>
</gene>
<keyword evidence="6" id="KW-1185">Reference proteome</keyword>
<accession>A0AAE0VG37</accession>
<dbReference type="PRINTS" id="PR00452">
    <property type="entry name" value="SH3DOMAIN"/>
</dbReference>
<feature type="domain" description="SH3" evidence="4">
    <location>
        <begin position="477"/>
        <end position="536"/>
    </location>
</feature>
<dbReference type="PANTHER" id="PTHR14167:SF92">
    <property type="entry name" value="CIN85 AND CD2AP RELATED, ISOFORM J"/>
    <property type="match status" value="1"/>
</dbReference>
<feature type="compositionally biased region" description="Basic and acidic residues" evidence="3">
    <location>
        <begin position="122"/>
        <end position="136"/>
    </location>
</feature>
<dbReference type="CDD" id="cd00174">
    <property type="entry name" value="SH3"/>
    <property type="match status" value="2"/>
</dbReference>
<reference evidence="5" key="3">
    <citation type="submission" date="2023-05" db="EMBL/GenBank/DDBJ databases">
        <authorList>
            <person name="Smith C.H."/>
        </authorList>
    </citation>
    <scope>NUCLEOTIDE SEQUENCE</scope>
    <source>
        <strain evidence="5">CHS0354</strain>
        <tissue evidence="5">Mantle</tissue>
    </source>
</reference>
<dbReference type="InterPro" id="IPR036028">
    <property type="entry name" value="SH3-like_dom_sf"/>
</dbReference>
<feature type="compositionally biased region" description="Polar residues" evidence="3">
    <location>
        <begin position="191"/>
        <end position="201"/>
    </location>
</feature>
<evidence type="ECO:0000256" key="2">
    <source>
        <dbReference type="PROSITE-ProRule" id="PRU00192"/>
    </source>
</evidence>
<feature type="region of interest" description="Disordered" evidence="3">
    <location>
        <begin position="304"/>
        <end position="363"/>
    </location>
</feature>
<evidence type="ECO:0000256" key="3">
    <source>
        <dbReference type="SAM" id="MobiDB-lite"/>
    </source>
</evidence>
<feature type="compositionally biased region" description="Basic and acidic residues" evidence="3">
    <location>
        <begin position="343"/>
        <end position="358"/>
    </location>
</feature>
<dbReference type="Proteomes" id="UP001195483">
    <property type="component" value="Unassembled WGS sequence"/>
</dbReference>
<dbReference type="InterPro" id="IPR050384">
    <property type="entry name" value="Endophilin_SH3RF"/>
</dbReference>
<feature type="domain" description="SH3" evidence="4">
    <location>
        <begin position="644"/>
        <end position="703"/>
    </location>
</feature>
<dbReference type="PANTHER" id="PTHR14167">
    <property type="entry name" value="SH3 DOMAIN-CONTAINING"/>
    <property type="match status" value="1"/>
</dbReference>
<sequence length="769" mass="83863">MAEMETVPTPPNRPTIIRAKNQTDGPGPPVPVRPAPPVRPSQPPSASDPTQPSADGHVKQAASVSRLTPQVPQRPGVPPSQHQHGSSPGNMSSSSVQPSPNTSVKKRPEITVVSARPMNEVGFRDVKNEPLSKSDEPIQSALNSTEQNTSLSMKSTRDDGNLNKPVVAARNLPSPRIADKAPSKGAPPQISIRTSDHTGTSVVDTLTDLTLNAKLEEPSASMPVKDKPLRPTIIRPARPNPASTTPSRNDGSQLDSSQPPCPKPRQKRVNESSGTTDLTLLSETEITSTQSPVHVLPAGPAAVKLKPTVIPKPESDENTGLGEQEKKPTGPKDAPPRPVFTPRKLEPNFKQEPPKLSDSKSVQGIRDIERPLPTRPGPGHPLYHYMATQPHGVASYEYTASQPDELSFQVGDIILLTKQIDSNWMLGKNGNQEGLFPSNFIEIRVPFGQQQKVPVESDSDSEEEYFDATAEKPDLIGQGPRCRARFDYEGGEDEDLIFEEGDVIKLLEKIDEEWFKGEVHGKVGMFPASFVEIIKDLPGEGEVVDVVYEAEGATSHPGHMTTAVFGYSGGVGELTFKEGDKIKVLGFVKKGWLVGEARGKRGKFPANFIDAEFEIPPYEEEVGLDLHTANHGKKKTSRKKSTVQSPQKTVALYDFKGQTDQDLTFKEGDVIEILENVDDQWLKGRVHGREGIFPANFVNLSTVKADLESRREVIGEALFDFVGEAVNELTFKAGDKIVLLEKVEDSSGWQWGMLNGKKGMFPVDFVKLA</sequence>
<dbReference type="GO" id="GO:0016477">
    <property type="term" value="P:cell migration"/>
    <property type="evidence" value="ECO:0007669"/>
    <property type="project" value="TreeGrafter"/>
</dbReference>
<feature type="compositionally biased region" description="Low complexity" evidence="3">
    <location>
        <begin position="202"/>
        <end position="211"/>
    </location>
</feature>
<reference evidence="5" key="2">
    <citation type="journal article" date="2021" name="Genome Biol. Evol.">
        <title>Developing a high-quality reference genome for a parasitic bivalve with doubly uniparental inheritance (Bivalvia: Unionida).</title>
        <authorList>
            <person name="Smith C.H."/>
        </authorList>
    </citation>
    <scope>NUCLEOTIDE SEQUENCE</scope>
    <source>
        <strain evidence="5">CHS0354</strain>
        <tissue evidence="5">Mantle</tissue>
    </source>
</reference>
<evidence type="ECO:0000313" key="5">
    <source>
        <dbReference type="EMBL" id="KAK3577078.1"/>
    </source>
</evidence>
<feature type="compositionally biased region" description="Low complexity" evidence="3">
    <location>
        <begin position="85"/>
        <end position="103"/>
    </location>
</feature>
<dbReference type="Gene3D" id="2.30.30.40">
    <property type="entry name" value="SH3 Domains"/>
    <property type="match status" value="5"/>
</dbReference>
<feature type="domain" description="SH3" evidence="4">
    <location>
        <begin position="556"/>
        <end position="614"/>
    </location>
</feature>
<proteinExistence type="predicted"/>
<evidence type="ECO:0000259" key="4">
    <source>
        <dbReference type="PROSITE" id="PS50002"/>
    </source>
</evidence>
<feature type="compositionally biased region" description="Polar residues" evidence="3">
    <location>
        <begin position="241"/>
        <end position="258"/>
    </location>
</feature>
<protein>
    <recommendedName>
        <fullName evidence="4">SH3 domain-containing protein</fullName>
    </recommendedName>
</protein>
<dbReference type="PRINTS" id="PR00499">
    <property type="entry name" value="P67PHOX"/>
</dbReference>
<dbReference type="GO" id="GO:0007015">
    <property type="term" value="P:actin filament organization"/>
    <property type="evidence" value="ECO:0007669"/>
    <property type="project" value="TreeGrafter"/>
</dbReference>
<name>A0AAE0VG37_9BIVA</name>
<evidence type="ECO:0000313" key="6">
    <source>
        <dbReference type="Proteomes" id="UP001195483"/>
    </source>
</evidence>
<feature type="compositionally biased region" description="Polar residues" evidence="3">
    <location>
        <begin position="62"/>
        <end position="71"/>
    </location>
</feature>
<dbReference type="InterPro" id="IPR001452">
    <property type="entry name" value="SH3_domain"/>
</dbReference>
<organism evidence="5 6">
    <name type="scientific">Potamilus streckersoni</name>
    <dbReference type="NCBI Taxonomy" id="2493646"/>
    <lineage>
        <taxon>Eukaryota</taxon>
        <taxon>Metazoa</taxon>
        <taxon>Spiralia</taxon>
        <taxon>Lophotrochozoa</taxon>
        <taxon>Mollusca</taxon>
        <taxon>Bivalvia</taxon>
        <taxon>Autobranchia</taxon>
        <taxon>Heteroconchia</taxon>
        <taxon>Palaeoheterodonta</taxon>
        <taxon>Unionida</taxon>
        <taxon>Unionoidea</taxon>
        <taxon>Unionidae</taxon>
        <taxon>Ambleminae</taxon>
        <taxon>Lampsilini</taxon>
        <taxon>Potamilus</taxon>
    </lineage>
</organism>
<evidence type="ECO:0000256" key="1">
    <source>
        <dbReference type="ARBA" id="ARBA00022443"/>
    </source>
</evidence>
<feature type="domain" description="SH3" evidence="4">
    <location>
        <begin position="710"/>
        <end position="769"/>
    </location>
</feature>